<dbReference type="EMBL" id="CP038631">
    <property type="protein sequence ID" value="QCC43851.1"/>
    <property type="molecule type" value="Genomic_DNA"/>
</dbReference>
<evidence type="ECO:0000256" key="5">
    <source>
        <dbReference type="ARBA" id="ARBA00023136"/>
    </source>
</evidence>
<keyword evidence="3 6" id="KW-0812">Transmembrane</keyword>
<keyword evidence="5 6" id="KW-0472">Membrane</keyword>
<dbReference type="GeneID" id="62887770"/>
<evidence type="ECO:0000256" key="2">
    <source>
        <dbReference type="ARBA" id="ARBA00022475"/>
    </source>
</evidence>
<feature type="transmembrane region" description="Helical" evidence="6">
    <location>
        <begin position="52"/>
        <end position="72"/>
    </location>
</feature>
<evidence type="ECO:0000313" key="9">
    <source>
        <dbReference type="Proteomes" id="UP000296216"/>
    </source>
</evidence>
<proteinExistence type="predicted"/>
<protein>
    <submittedName>
        <fullName evidence="7">PsiE domain protein</fullName>
    </submittedName>
</protein>
<dbReference type="Proteomes" id="UP000323075">
    <property type="component" value="Unassembled WGS sequence"/>
</dbReference>
<reference evidence="7" key="3">
    <citation type="journal article" name="MicrobiologyOpen">
        <title>Whole-genome comparison between the type strain of Halobacterium salinarum (DSM 3754(T)) and the laboratory strains R1 and NRC-1.</title>
        <authorList>
            <person name="Pfeiffer F."/>
            <person name="Losensky G."/>
            <person name="Marchfelder A."/>
            <person name="Habermann B."/>
            <person name="Dyall-Smith M."/>
        </authorList>
    </citation>
    <scope>NUCLEOTIDE SEQUENCE</scope>
    <source>
        <strain evidence="7">91-R6</strain>
    </source>
</reference>
<evidence type="ECO:0000256" key="6">
    <source>
        <dbReference type="SAM" id="Phobius"/>
    </source>
</evidence>
<dbReference type="RefSeq" id="WP_136360957.1">
    <property type="nucleotide sequence ID" value="NZ_VRYN01000001.1"/>
</dbReference>
<name>A0A4D6GQQ0_HALS9</name>
<dbReference type="GO" id="GO:0005886">
    <property type="term" value="C:plasma membrane"/>
    <property type="evidence" value="ECO:0007669"/>
    <property type="project" value="UniProtKB-SubCell"/>
</dbReference>
<sequence>MDVEAHVELTERLIGGVEIVAAYVLVFLFAVGVFDLGLTIGGLILSGAITNAGEVVALVDTVLLLFIIVEVYRTVVAYTREQSVLRIVVATAVIAVTRRVIVFKPGDFSSSRAALSVAVGLAVLIVALVGALYLLSPEEGTDAGVL</sequence>
<accession>A0A4D6GQQ0</accession>
<organism evidence="7 9">
    <name type="scientific">Halobacterium salinarum (strain ATCC 33171 / DSM 3754 / JCM 8978 / NBRC 102687 / NCIMB 764 / 91-R6)</name>
    <dbReference type="NCBI Taxonomy" id="2597657"/>
    <lineage>
        <taxon>Archaea</taxon>
        <taxon>Methanobacteriati</taxon>
        <taxon>Methanobacteriota</taxon>
        <taxon>Stenosarchaea group</taxon>
        <taxon>Halobacteria</taxon>
        <taxon>Halobacteriales</taxon>
        <taxon>Halobacteriaceae</taxon>
        <taxon>Halobacterium</taxon>
    </lineage>
</organism>
<keyword evidence="4 6" id="KW-1133">Transmembrane helix</keyword>
<comment type="subcellular location">
    <subcellularLocation>
        <location evidence="1">Cell membrane</location>
        <topology evidence="1">Multi-pass membrane protein</topology>
    </subcellularLocation>
</comment>
<evidence type="ECO:0000256" key="3">
    <source>
        <dbReference type="ARBA" id="ARBA00022692"/>
    </source>
</evidence>
<evidence type="ECO:0000313" key="8">
    <source>
        <dbReference type="EMBL" id="TYO82346.1"/>
    </source>
</evidence>
<feature type="transmembrane region" description="Helical" evidence="6">
    <location>
        <begin position="20"/>
        <end position="45"/>
    </location>
</feature>
<dbReference type="EMBL" id="VRYN01000001">
    <property type="protein sequence ID" value="TYO82346.1"/>
    <property type="molecule type" value="Genomic_DNA"/>
</dbReference>
<evidence type="ECO:0000313" key="10">
    <source>
        <dbReference type="Proteomes" id="UP000323075"/>
    </source>
</evidence>
<reference evidence="7 9" key="1">
    <citation type="journal article" date="2019" name="Microbiol. Resour. Announc.">
        <title>The Genome Sequence of the Halobacterium salinarum Type Strain Is Closely Related to That of Laboratory Strains NRC-1 and R1.</title>
        <authorList>
            <person name="Pfeiffer F."/>
            <person name="Marchfelder A."/>
            <person name="Habermann B."/>
            <person name="Dyall-Smith M.L."/>
        </authorList>
    </citation>
    <scope>NUCLEOTIDE SEQUENCE [LARGE SCALE GENOMIC DNA]</scope>
    <source>
        <strain evidence="7">91-R6</strain>
        <strain evidence="9">ATCC 33171 / DSM 3754 / JCM 8978 / NBRC 102687 / NCIMB 764 / 91-R6</strain>
    </source>
</reference>
<dbReference type="Pfam" id="PF06146">
    <property type="entry name" value="PsiE"/>
    <property type="match status" value="1"/>
</dbReference>
<feature type="transmembrane region" description="Helical" evidence="6">
    <location>
        <begin position="113"/>
        <end position="136"/>
    </location>
</feature>
<dbReference type="InterPro" id="IPR020948">
    <property type="entry name" value="P_starv_induced_PsiE-like"/>
</dbReference>
<dbReference type="Proteomes" id="UP000296216">
    <property type="component" value="Chromosome"/>
</dbReference>
<evidence type="ECO:0000256" key="1">
    <source>
        <dbReference type="ARBA" id="ARBA00004651"/>
    </source>
</evidence>
<feature type="transmembrane region" description="Helical" evidence="6">
    <location>
        <begin position="84"/>
        <end position="101"/>
    </location>
</feature>
<dbReference type="AlphaFoldDB" id="A0A4D6GQQ0"/>
<evidence type="ECO:0000256" key="4">
    <source>
        <dbReference type="ARBA" id="ARBA00022989"/>
    </source>
</evidence>
<gene>
    <name evidence="8" type="ORF">APQ99_00872</name>
    <name evidence="7" type="ORF">HBSAL_00520</name>
</gene>
<evidence type="ECO:0000313" key="7">
    <source>
        <dbReference type="EMBL" id="QCC43851.1"/>
    </source>
</evidence>
<keyword evidence="2" id="KW-1003">Cell membrane</keyword>
<reference evidence="8 10" key="2">
    <citation type="submission" date="2019-07" db="EMBL/GenBank/DDBJ databases">
        <title>Genomic Encyclopedia of Archaeal and Bacterial Type Strains, Phase II (KMG-II): from individual species to whole genera.</title>
        <authorList>
            <person name="Goeker M."/>
        </authorList>
    </citation>
    <scope>NUCLEOTIDE SEQUENCE [LARGE SCALE GENOMIC DNA]</scope>
    <source>
        <strain evidence="8 10">DSM 3754</strain>
    </source>
</reference>